<accession>A0ABV7Z2K6</accession>
<sequence>MKLQNIYLTFAIIFMAFGAHSQKKYELTTPFDEKNIPAAPSYQSLDEWAAHPGKEDPADLVPKNRIGLKNQQSVAEADVFFIYPTIYTQEPNNNYTWNADINDTDLNQAIDNGTIKNQASIFNGSCRVFAPRYRQAHYSAFTSSDKESCKKSLDLAYEDIKVAFDKYLENFNEGRPIVIASHSQGTIHAIRLLKDYFDEKPLKKQLVEAYLVGMPIPSNIFKEIPVSKNEKDTGGFVTWNTFAEGYIPTYYKNGLDKATVTNPLSWSTDNPKEISRQKNLGGVGRKFNLINKAVDAKTHEGLLWIGKPHIPGAGLLNIKIWHFADYNLFWMNTRENVALRIKQFKNKQQ</sequence>
<dbReference type="Pfam" id="PF11288">
    <property type="entry name" value="DUF3089"/>
    <property type="match status" value="1"/>
</dbReference>
<keyword evidence="2" id="KW-1185">Reference proteome</keyword>
<comment type="caution">
    <text evidence="1">The sequence shown here is derived from an EMBL/GenBank/DDBJ whole genome shotgun (WGS) entry which is preliminary data.</text>
</comment>
<organism evidence="1 2">
    <name type="scientific">Lacihabitans lacunae</name>
    <dbReference type="NCBI Taxonomy" id="1028214"/>
    <lineage>
        <taxon>Bacteria</taxon>
        <taxon>Pseudomonadati</taxon>
        <taxon>Bacteroidota</taxon>
        <taxon>Cytophagia</taxon>
        <taxon>Cytophagales</taxon>
        <taxon>Leadbetterellaceae</taxon>
        <taxon>Lacihabitans</taxon>
    </lineage>
</organism>
<evidence type="ECO:0000313" key="1">
    <source>
        <dbReference type="EMBL" id="MFC3812481.1"/>
    </source>
</evidence>
<dbReference type="EMBL" id="JBHRYQ010000001">
    <property type="protein sequence ID" value="MFC3812481.1"/>
    <property type="molecule type" value="Genomic_DNA"/>
</dbReference>
<name>A0ABV7Z2K6_9BACT</name>
<protein>
    <submittedName>
        <fullName evidence="1">DUF3089 domain-containing protein</fullName>
    </submittedName>
</protein>
<dbReference type="Proteomes" id="UP001595616">
    <property type="component" value="Unassembled WGS sequence"/>
</dbReference>
<proteinExistence type="predicted"/>
<reference evidence="2" key="1">
    <citation type="journal article" date="2019" name="Int. J. Syst. Evol. Microbiol.">
        <title>The Global Catalogue of Microorganisms (GCM) 10K type strain sequencing project: providing services to taxonomists for standard genome sequencing and annotation.</title>
        <authorList>
            <consortium name="The Broad Institute Genomics Platform"/>
            <consortium name="The Broad Institute Genome Sequencing Center for Infectious Disease"/>
            <person name="Wu L."/>
            <person name="Ma J."/>
        </authorList>
    </citation>
    <scope>NUCLEOTIDE SEQUENCE [LARGE SCALE GENOMIC DNA]</scope>
    <source>
        <strain evidence="2">CECT 7956</strain>
    </source>
</reference>
<dbReference type="InterPro" id="IPR021440">
    <property type="entry name" value="DUF3089"/>
</dbReference>
<gene>
    <name evidence="1" type="ORF">ACFOOI_17610</name>
</gene>
<dbReference type="RefSeq" id="WP_379839361.1">
    <property type="nucleotide sequence ID" value="NZ_JBHRYQ010000001.1"/>
</dbReference>
<dbReference type="InterPro" id="IPR029058">
    <property type="entry name" value="AB_hydrolase_fold"/>
</dbReference>
<evidence type="ECO:0000313" key="2">
    <source>
        <dbReference type="Proteomes" id="UP001595616"/>
    </source>
</evidence>
<dbReference type="SUPFAM" id="SSF53474">
    <property type="entry name" value="alpha/beta-Hydrolases"/>
    <property type="match status" value="1"/>
</dbReference>